<evidence type="ECO:0008006" key="4">
    <source>
        <dbReference type="Google" id="ProtNLM"/>
    </source>
</evidence>
<protein>
    <recommendedName>
        <fullName evidence="4">DUF2812 domain-containing protein</fullName>
    </recommendedName>
</protein>
<dbReference type="EMBL" id="AAXG02000006">
    <property type="protein sequence ID" value="EDN01327.1"/>
    <property type="molecule type" value="Genomic_DNA"/>
</dbReference>
<keyword evidence="1" id="KW-0472">Membrane</keyword>
<dbReference type="eggNOG" id="ENOG5030XA4">
    <property type="taxonomic scope" value="Bacteria"/>
</dbReference>
<dbReference type="InterPro" id="IPR021359">
    <property type="entry name" value="DUF2812"/>
</dbReference>
<feature type="transmembrane region" description="Helical" evidence="1">
    <location>
        <begin position="234"/>
        <end position="258"/>
    </location>
</feature>
<accession>A6NRR7</accession>
<evidence type="ECO:0000313" key="3">
    <source>
        <dbReference type="Proteomes" id="UP000003639"/>
    </source>
</evidence>
<name>A6NRR7_9FIRM</name>
<feature type="transmembrane region" description="Helical" evidence="1">
    <location>
        <begin position="125"/>
        <end position="148"/>
    </location>
</feature>
<feature type="transmembrane region" description="Helical" evidence="1">
    <location>
        <begin position="270"/>
        <end position="287"/>
    </location>
</feature>
<keyword evidence="1" id="KW-0812">Transmembrane</keyword>
<reference evidence="2 3" key="2">
    <citation type="submission" date="2007-06" db="EMBL/GenBank/DDBJ databases">
        <title>Draft genome sequence of Pseudoflavonifractor capillosus ATCC 29799.</title>
        <authorList>
            <person name="Sudarsanam P."/>
            <person name="Ley R."/>
            <person name="Guruge J."/>
            <person name="Turnbaugh P.J."/>
            <person name="Mahowald M."/>
            <person name="Liep D."/>
            <person name="Gordon J."/>
        </authorList>
    </citation>
    <scope>NUCLEOTIDE SEQUENCE [LARGE SCALE GENOMIC DNA]</scope>
    <source>
        <strain evidence="2 3">ATCC 29799</strain>
    </source>
</reference>
<feature type="transmembrane region" description="Helical" evidence="1">
    <location>
        <begin position="207"/>
        <end position="228"/>
    </location>
</feature>
<sequence>MARRRYWPEQFLYYDGEGIARHLEKMAARGWRLEKIGALTWRYGRAEPARVHYAVTYFPEASEYNPYPTDSQEEFYDYCREAGWDLVTEWDQMQIFSTERAHPIPIETDESARVRVIHKVMLRRFLPANLLLFVLLVIQLGIFITGILQDPAANLSNPAVLLITLALALTGLSVFLTLSGYLVWYLRARKTAETGERLADTERRFRALTVAVAALGLLAVLFAVLSIARTLASPWYVLLLTGEIVVFIALVAGVREYMRRRGVERKQNRNITLAVAVLLSLLMVNVIPKAVIGDQPAEPHIVDGTVLPLRLEELGIPEEEGLVSTWESRSSPLVVFRTGEQSGPYDSGLPWLRYEVSDVRLPMLLDLCLDGYLDQYDNRYGAITGLHFRPLNEPAWGADEVWQVWDGEGPRASYLACRGSRIVWLMADDFLTPEQTEVVSAKLFSGTI</sequence>
<evidence type="ECO:0000313" key="2">
    <source>
        <dbReference type="EMBL" id="EDN01327.1"/>
    </source>
</evidence>
<dbReference type="OrthoDB" id="1650893at2"/>
<dbReference type="Proteomes" id="UP000003639">
    <property type="component" value="Unassembled WGS sequence"/>
</dbReference>
<evidence type="ECO:0000256" key="1">
    <source>
        <dbReference type="SAM" id="Phobius"/>
    </source>
</evidence>
<feature type="transmembrane region" description="Helical" evidence="1">
    <location>
        <begin position="160"/>
        <end position="186"/>
    </location>
</feature>
<dbReference type="RefSeq" id="WP_006571444.1">
    <property type="nucleotide sequence ID" value="NZ_AAXG02000006.1"/>
</dbReference>
<reference evidence="2 3" key="1">
    <citation type="submission" date="2007-04" db="EMBL/GenBank/DDBJ databases">
        <authorList>
            <person name="Fulton L."/>
            <person name="Clifton S."/>
            <person name="Fulton B."/>
            <person name="Xu J."/>
            <person name="Minx P."/>
            <person name="Pepin K.H."/>
            <person name="Johnson M."/>
            <person name="Thiruvilangam P."/>
            <person name="Bhonagiri V."/>
            <person name="Nash W.E."/>
            <person name="Mardis E.R."/>
            <person name="Wilson R.K."/>
        </authorList>
    </citation>
    <scope>NUCLEOTIDE SEQUENCE [LARGE SCALE GENOMIC DNA]</scope>
    <source>
        <strain evidence="2 3">ATCC 29799</strain>
    </source>
</reference>
<gene>
    <name evidence="2" type="ORF">BACCAP_00895</name>
</gene>
<proteinExistence type="predicted"/>
<dbReference type="Pfam" id="PF11193">
    <property type="entry name" value="DUF2812"/>
    <property type="match status" value="1"/>
</dbReference>
<keyword evidence="3" id="KW-1185">Reference proteome</keyword>
<comment type="caution">
    <text evidence="2">The sequence shown here is derived from an EMBL/GenBank/DDBJ whole genome shotgun (WGS) entry which is preliminary data.</text>
</comment>
<dbReference type="STRING" id="411467.BACCAP_00895"/>
<organism evidence="2 3">
    <name type="scientific">Pseudoflavonifractor capillosus ATCC 29799</name>
    <dbReference type="NCBI Taxonomy" id="411467"/>
    <lineage>
        <taxon>Bacteria</taxon>
        <taxon>Bacillati</taxon>
        <taxon>Bacillota</taxon>
        <taxon>Clostridia</taxon>
        <taxon>Eubacteriales</taxon>
        <taxon>Oscillospiraceae</taxon>
        <taxon>Pseudoflavonifractor</taxon>
    </lineage>
</organism>
<keyword evidence="1" id="KW-1133">Transmembrane helix</keyword>
<dbReference type="AlphaFoldDB" id="A6NRR7"/>